<dbReference type="Pfam" id="PF07729">
    <property type="entry name" value="FCD"/>
    <property type="match status" value="1"/>
</dbReference>
<name>A0A6I4WD80_9ACTN</name>
<keyword evidence="2" id="KW-0238">DNA-binding</keyword>
<dbReference type="EMBL" id="WUTW01000008">
    <property type="protein sequence ID" value="MXQ67601.1"/>
    <property type="molecule type" value="Genomic_DNA"/>
</dbReference>
<feature type="domain" description="GntR C-terminal" evidence="4">
    <location>
        <begin position="12"/>
        <end position="127"/>
    </location>
</feature>
<evidence type="ECO:0000256" key="2">
    <source>
        <dbReference type="ARBA" id="ARBA00023125"/>
    </source>
</evidence>
<dbReference type="InterPro" id="IPR008920">
    <property type="entry name" value="TF_FadR/GntR_C"/>
</dbReference>
<dbReference type="Proteomes" id="UP000431901">
    <property type="component" value="Unassembled WGS sequence"/>
</dbReference>
<dbReference type="RefSeq" id="WP_161105795.1">
    <property type="nucleotide sequence ID" value="NZ_JBHLYI010000011.1"/>
</dbReference>
<evidence type="ECO:0000313" key="6">
    <source>
        <dbReference type="Proteomes" id="UP000431901"/>
    </source>
</evidence>
<reference evidence="5 6" key="1">
    <citation type="submission" date="2019-12" db="EMBL/GenBank/DDBJ databases">
        <title>Nocardia macrotermitis sp. nov. and Nocardia aurantia sp. nov., isolated from the gut of the fungus growing-termite Macrotermes natalensis.</title>
        <authorList>
            <person name="Christine B."/>
            <person name="Rene B."/>
        </authorList>
    </citation>
    <scope>NUCLEOTIDE SEQUENCE [LARGE SCALE GENOMIC DNA]</scope>
    <source>
        <strain evidence="5 6">DSM 102126</strain>
    </source>
</reference>
<dbReference type="GO" id="GO:0003677">
    <property type="term" value="F:DNA binding"/>
    <property type="evidence" value="ECO:0007669"/>
    <property type="project" value="UniProtKB-KW"/>
</dbReference>
<dbReference type="PANTHER" id="PTHR43537:SF5">
    <property type="entry name" value="UXU OPERON TRANSCRIPTIONAL REGULATOR"/>
    <property type="match status" value="1"/>
</dbReference>
<sequence length="142" mass="14820">MVLEVAPAARKVGSARLAAANRDEDALAELDEALRNLRSVEGDEALHAADIAFHAALARASGNDMFSLTLDALQPLLHRLRRRVWSGWVSSGGNLASIVEAHATILERVRAGDADGAAKAMSDHLAQARHGLESPTGGPGAG</sequence>
<organism evidence="5 6">
    <name type="scientific">Actinomadura rayongensis</name>
    <dbReference type="NCBI Taxonomy" id="1429076"/>
    <lineage>
        <taxon>Bacteria</taxon>
        <taxon>Bacillati</taxon>
        <taxon>Actinomycetota</taxon>
        <taxon>Actinomycetes</taxon>
        <taxon>Streptosporangiales</taxon>
        <taxon>Thermomonosporaceae</taxon>
        <taxon>Actinomadura</taxon>
    </lineage>
</organism>
<dbReference type="SUPFAM" id="SSF48008">
    <property type="entry name" value="GntR ligand-binding domain-like"/>
    <property type="match status" value="1"/>
</dbReference>
<dbReference type="Gene3D" id="1.20.120.530">
    <property type="entry name" value="GntR ligand-binding domain-like"/>
    <property type="match status" value="1"/>
</dbReference>
<gene>
    <name evidence="5" type="ORF">GQ466_26645</name>
</gene>
<keyword evidence="3" id="KW-0804">Transcription</keyword>
<protein>
    <submittedName>
        <fullName evidence="5">FCD domain-containing protein</fullName>
    </submittedName>
</protein>
<dbReference type="SMART" id="SM00895">
    <property type="entry name" value="FCD"/>
    <property type="match status" value="1"/>
</dbReference>
<evidence type="ECO:0000256" key="3">
    <source>
        <dbReference type="ARBA" id="ARBA00023163"/>
    </source>
</evidence>
<comment type="caution">
    <text evidence="5">The sequence shown here is derived from an EMBL/GenBank/DDBJ whole genome shotgun (WGS) entry which is preliminary data.</text>
</comment>
<accession>A0A6I4WD80</accession>
<keyword evidence="1" id="KW-0805">Transcription regulation</keyword>
<dbReference type="OrthoDB" id="8680240at2"/>
<dbReference type="InterPro" id="IPR011711">
    <property type="entry name" value="GntR_C"/>
</dbReference>
<dbReference type="AlphaFoldDB" id="A0A6I4WD80"/>
<evidence type="ECO:0000313" key="5">
    <source>
        <dbReference type="EMBL" id="MXQ67601.1"/>
    </source>
</evidence>
<evidence type="ECO:0000259" key="4">
    <source>
        <dbReference type="SMART" id="SM00895"/>
    </source>
</evidence>
<proteinExistence type="predicted"/>
<dbReference type="PANTHER" id="PTHR43537">
    <property type="entry name" value="TRANSCRIPTIONAL REGULATOR, GNTR FAMILY"/>
    <property type="match status" value="1"/>
</dbReference>
<evidence type="ECO:0000256" key="1">
    <source>
        <dbReference type="ARBA" id="ARBA00023015"/>
    </source>
</evidence>
<keyword evidence="6" id="KW-1185">Reference proteome</keyword>